<proteinExistence type="predicted"/>
<evidence type="ECO:0000256" key="1">
    <source>
        <dbReference type="SAM" id="MobiDB-lite"/>
    </source>
</evidence>
<feature type="region of interest" description="Disordered" evidence="1">
    <location>
        <begin position="188"/>
        <end position="231"/>
    </location>
</feature>
<feature type="region of interest" description="Disordered" evidence="1">
    <location>
        <begin position="126"/>
        <end position="160"/>
    </location>
</feature>
<keyword evidence="2" id="KW-1185">Reference proteome</keyword>
<evidence type="ECO:0000313" key="2">
    <source>
        <dbReference type="Proteomes" id="UP000887566"/>
    </source>
</evidence>
<evidence type="ECO:0000313" key="3">
    <source>
        <dbReference type="WBParaSite" id="PSAMB.scaffold1571size29863.g13935.t1"/>
    </source>
</evidence>
<organism evidence="2 3">
    <name type="scientific">Plectus sambesii</name>
    <dbReference type="NCBI Taxonomy" id="2011161"/>
    <lineage>
        <taxon>Eukaryota</taxon>
        <taxon>Metazoa</taxon>
        <taxon>Ecdysozoa</taxon>
        <taxon>Nematoda</taxon>
        <taxon>Chromadorea</taxon>
        <taxon>Plectida</taxon>
        <taxon>Plectina</taxon>
        <taxon>Plectoidea</taxon>
        <taxon>Plectidae</taxon>
        <taxon>Plectus</taxon>
    </lineage>
</organism>
<dbReference type="AlphaFoldDB" id="A0A914V5W5"/>
<dbReference type="WBParaSite" id="PSAMB.scaffold1571size29863.g13935.t1">
    <property type="protein sequence ID" value="PSAMB.scaffold1571size29863.g13935.t1"/>
    <property type="gene ID" value="PSAMB.scaffold1571size29863.g13935"/>
</dbReference>
<reference evidence="3" key="1">
    <citation type="submission" date="2022-11" db="UniProtKB">
        <authorList>
            <consortium name="WormBaseParasite"/>
        </authorList>
    </citation>
    <scope>IDENTIFICATION</scope>
</reference>
<accession>A0A914V5W5</accession>
<name>A0A914V5W5_9BILA</name>
<sequence>MIEICGYRVECRTVRQKRAEAARRVLTRAPGRRELNVAAADDDGDGEELDEGIIDRGKLRVLMVTVGHDGRRGMRAAAPTRPAGQQGRRSVALSFSVPARALFRSLCCSLYPCCSFVAIRRSMHSPRRTDEGTDGQTNGGRDGCARQTKTQHTTSDDRKPAICARAEQAFKVPKWQSDRLWAPCRLDRAGTDSDDGEGLGDDALAEYTSSHDPMTHDQRWTQRGRPPTARS</sequence>
<dbReference type="Proteomes" id="UP000887566">
    <property type="component" value="Unplaced"/>
</dbReference>
<protein>
    <submittedName>
        <fullName evidence="3">Uncharacterized protein</fullName>
    </submittedName>
</protein>
<feature type="compositionally biased region" description="Acidic residues" evidence="1">
    <location>
        <begin position="192"/>
        <end position="204"/>
    </location>
</feature>